<dbReference type="RefSeq" id="WP_241041997.1">
    <property type="nucleotide sequence ID" value="NZ_BAAAJF010000041.1"/>
</dbReference>
<reference evidence="1 2" key="1">
    <citation type="submission" date="2022-03" db="EMBL/GenBank/DDBJ databases">
        <title>Pseudonocardia alaer sp. nov., a novel actinomycete isolated from reed forest soil.</title>
        <authorList>
            <person name="Wang L."/>
        </authorList>
    </citation>
    <scope>NUCLEOTIDE SEQUENCE [LARGE SCALE GENOMIC DNA]</scope>
    <source>
        <strain evidence="1 2">Y-16303</strain>
    </source>
</reference>
<sequence length="286" mass="31576">MAESAKRLHDKIAEHYPRVGQNKQLSGIDFSKPTVARVYDYLLGGHDNFAVDRAAADALNAKYNGGATEVCVSNRRALQRAVHYLATEAGIRQFIDIGSGLPTQENVHEIAHQLDPTARVVYVDKDPIVLAHGRALLADNQTTSVTQADAADPDSILDAPETRQLIDLDQPWAVLMASVLHHLTDHEDPAGVTQRLIARMPSGSYLFTVNLLREDHPQADEKLEADVVSRVGSGYIRTWDQIRRYYDGLEMVEPGLVYANDWRPTDPTKPEGPWSTVLVAGLGKKP</sequence>
<comment type="caution">
    <text evidence="1">The sequence shown here is derived from an EMBL/GenBank/DDBJ whole genome shotgun (WGS) entry which is preliminary data.</text>
</comment>
<accession>A0ABS9TRL7</accession>
<dbReference type="EMBL" id="JAKXMK010000040">
    <property type="protein sequence ID" value="MCH6171194.1"/>
    <property type="molecule type" value="Genomic_DNA"/>
</dbReference>
<protein>
    <submittedName>
        <fullName evidence="1">SAM-dependent methyltransferase</fullName>
    </submittedName>
</protein>
<dbReference type="InterPro" id="IPR006764">
    <property type="entry name" value="SAM_dep_MeTrfase_SAV2177_type"/>
</dbReference>
<dbReference type="GO" id="GO:0008168">
    <property type="term" value="F:methyltransferase activity"/>
    <property type="evidence" value="ECO:0007669"/>
    <property type="project" value="UniProtKB-KW"/>
</dbReference>
<dbReference type="SUPFAM" id="SSF53335">
    <property type="entry name" value="S-adenosyl-L-methionine-dependent methyltransferases"/>
    <property type="match status" value="1"/>
</dbReference>
<dbReference type="Gene3D" id="3.40.50.150">
    <property type="entry name" value="Vaccinia Virus protein VP39"/>
    <property type="match status" value="1"/>
</dbReference>
<evidence type="ECO:0000313" key="2">
    <source>
        <dbReference type="Proteomes" id="UP001299970"/>
    </source>
</evidence>
<proteinExistence type="predicted"/>
<dbReference type="InterPro" id="IPR029063">
    <property type="entry name" value="SAM-dependent_MTases_sf"/>
</dbReference>
<keyword evidence="1" id="KW-0489">Methyltransferase</keyword>
<dbReference type="PIRSF" id="PIRSF017393">
    <property type="entry name" value="MTase_SAV2177"/>
    <property type="match status" value="1"/>
</dbReference>
<dbReference type="GO" id="GO:0032259">
    <property type="term" value="P:methylation"/>
    <property type="evidence" value="ECO:0007669"/>
    <property type="project" value="UniProtKB-KW"/>
</dbReference>
<organism evidence="1 2">
    <name type="scientific">Pseudonocardia alaniniphila</name>
    <dbReference type="NCBI Taxonomy" id="75291"/>
    <lineage>
        <taxon>Bacteria</taxon>
        <taxon>Bacillati</taxon>
        <taxon>Actinomycetota</taxon>
        <taxon>Actinomycetes</taxon>
        <taxon>Pseudonocardiales</taxon>
        <taxon>Pseudonocardiaceae</taxon>
        <taxon>Pseudonocardia</taxon>
    </lineage>
</organism>
<name>A0ABS9TRL7_9PSEU</name>
<dbReference type="Proteomes" id="UP001299970">
    <property type="component" value="Unassembled WGS sequence"/>
</dbReference>
<evidence type="ECO:0000313" key="1">
    <source>
        <dbReference type="EMBL" id="MCH6171194.1"/>
    </source>
</evidence>
<keyword evidence="1" id="KW-0808">Transferase</keyword>
<gene>
    <name evidence="1" type="ORF">MMF94_36305</name>
</gene>
<dbReference type="Pfam" id="PF04672">
    <property type="entry name" value="Methyltransf_19"/>
    <property type="match status" value="1"/>
</dbReference>
<keyword evidence="2" id="KW-1185">Reference proteome</keyword>